<sequence>MKKLIAIVLTLALMMTAVSALADIVIVQNKVEITSQMEDFAKLYEEKTGVPVKVITGGGSSDYNTVLKAEMQSGREPDIFVIEGPSSYELWKDKIADQTGAEWTQYTAAAYMVDGKAVGFPVAVEGYGLAYNKSILDKAGIDPATLTTYDAYAAAFEKLDSMKAELGLDMVVSMVAGTTTGMTWVTGLHNFNVYLTVGNERNDTTYIDQVLEGKVDEERFHQYCQYVALIFKYSDPDMLLNGTQDSQLAAFANGKAAFYHQGNWMDPSLVALNPDFEIAYAPHAFLHEETDGILVNPPSWYVINENGNKDEALAYLNFLATSEEGADYMVNKAAMVPAFTNVTLAPSAPLSKSVMEWNAAGKTYDWQQYKLPDGFGMGTLGQIYELLASGGIDVDTFEIMMKDAIAGIAK</sequence>
<protein>
    <submittedName>
        <fullName evidence="1">Extracellular solute-binding protein</fullName>
    </submittedName>
</protein>
<reference evidence="1" key="1">
    <citation type="submission" date="2021-01" db="EMBL/GenBank/DDBJ databases">
        <title>Complete genome sequence of Clostridiales bacterium R-7.</title>
        <authorList>
            <person name="Mahoney-Kurpe S.C."/>
            <person name="Palevich N."/>
            <person name="Koike S."/>
            <person name="Moon C.D."/>
            <person name="Attwood G.T."/>
        </authorList>
    </citation>
    <scope>NUCLEOTIDE SEQUENCE</scope>
    <source>
        <strain evidence="1">R-7</strain>
    </source>
</reference>
<accession>A0AC61MVJ5</accession>
<dbReference type="EMBL" id="CP068393">
    <property type="protein sequence ID" value="QUC66579.1"/>
    <property type="molecule type" value="Genomic_DNA"/>
</dbReference>
<evidence type="ECO:0000313" key="2">
    <source>
        <dbReference type="Proteomes" id="UP000682782"/>
    </source>
</evidence>
<keyword evidence="2" id="KW-1185">Reference proteome</keyword>
<organism evidence="1 2">
    <name type="scientific">Aristaeella hokkaidonensis</name>
    <dbReference type="NCBI Taxonomy" id="3046382"/>
    <lineage>
        <taxon>Bacteria</taxon>
        <taxon>Bacillati</taxon>
        <taxon>Bacillota</taxon>
        <taxon>Clostridia</taxon>
        <taxon>Eubacteriales</taxon>
        <taxon>Aristaeellaceae</taxon>
        <taxon>Aristaeella</taxon>
    </lineage>
</organism>
<dbReference type="Proteomes" id="UP000682782">
    <property type="component" value="Chromosome"/>
</dbReference>
<evidence type="ECO:0000313" key="1">
    <source>
        <dbReference type="EMBL" id="QUC66579.1"/>
    </source>
</evidence>
<name>A0AC61MVJ5_9FIRM</name>
<proteinExistence type="predicted"/>
<gene>
    <name evidence="1" type="ORF">JYE49_12050</name>
</gene>